<dbReference type="InterPro" id="IPR012677">
    <property type="entry name" value="Nucleotide-bd_a/b_plait_sf"/>
</dbReference>
<dbReference type="Proteomes" id="UP001057375">
    <property type="component" value="Unassembled WGS sequence"/>
</dbReference>
<feature type="domain" description="RRM" evidence="3">
    <location>
        <begin position="519"/>
        <end position="592"/>
    </location>
</feature>
<feature type="compositionally biased region" description="Polar residues" evidence="2">
    <location>
        <begin position="436"/>
        <end position="448"/>
    </location>
</feature>
<feature type="compositionally biased region" description="Low complexity" evidence="2">
    <location>
        <begin position="264"/>
        <end position="284"/>
    </location>
</feature>
<feature type="region of interest" description="Disordered" evidence="2">
    <location>
        <begin position="809"/>
        <end position="830"/>
    </location>
</feature>
<sequence length="941" mass="105593">MIPNLSIHVGDPGPIPPSDGRSESISSHPSTIPHSSSHFPNSIEKTTIGGDGALMPLPMHKIESSKDFRDLSEPTSMRVDSFDGTWEYSQSIPYDSSQISDKLRAKSTGTSYSVTPPSSSRFSTSHSIPNPSYRPTRDHEGISFTSPFSGQDIREQQQFRESSSIMSSMADKGIESGNQSFRDGSSRRERGFIHYDQRQSFQREPPSHQRYPPKNHQIAHSSRPVPTYMPKTSGFHSFREDSRSFTPPQSYSPAHQHTARSSTSPSPHQASIHSSSSRPVYRSSDVPASSHYHPQHPLSVRSVPPPDSSFQRSRYYQYVSQYGTHQHSQSIPPPPTAPPHAYFQYSSQPAPPQAPRYEQPSGHYHPSYPSQYPPSSRHESHQPGSFHRPVHFDGPHEIVDKPMYRPSGTQQIQYDPHHTSPRPHPHPSTHPHPMSYQPQGTYPMTTRAPQPPGYTAVQAYSTLPPSSTVPPTAPANQSSSKEIWVKMKSYTLAELSEVIQLRNQVPMTCLFWGKECVTNAVFVRNIQYSTHLQEILSLFKSVGEILLVCNHIHDRGFVFVFFRDVRDAIRCKTTFDRHAFHGREMFVHFSIPRSGQVEDYDSTRIVSVIWQEGYWEWKDDAPNAEAICEESATSKRTGRWVWKQSYRFFKPLDSSDDKSSNHGVVGSTPALSRFPPDDMDPYHRHIVIDMKTEEYDDIERFSHKSPTGFMLSPPKPQGNGFSGKRHKPTGSTPMFPSTDSFVHEIGSSELPTGLLSSGLFLESAYAALRSDLFSPMSSSSTTSEKLSNIHPYAIHRSLLAALKEKRKDVVEQESRKHEMDTGLSSPLATGQVFNKDASGSSAQLSQDSHTLLQGGISPDSSLTSSKAEDKSSQPRIRYPVEPSIRFFAPLPQVLLSECIHRAVERGGQVGERITHIKAVWWSYILEKIASYLVESSPDHPD</sequence>
<dbReference type="Gene3D" id="3.30.70.330">
    <property type="match status" value="1"/>
</dbReference>
<dbReference type="SMART" id="SM00360">
    <property type="entry name" value="RRM"/>
    <property type="match status" value="1"/>
</dbReference>
<dbReference type="InterPro" id="IPR000504">
    <property type="entry name" value="RRM_dom"/>
</dbReference>
<feature type="region of interest" description="Disordered" evidence="2">
    <location>
        <begin position="108"/>
        <end position="165"/>
    </location>
</feature>
<feature type="region of interest" description="Disordered" evidence="2">
    <location>
        <begin position="853"/>
        <end position="875"/>
    </location>
</feature>
<feature type="non-terminal residue" evidence="4">
    <location>
        <position position="941"/>
    </location>
</feature>
<dbReference type="InterPro" id="IPR035979">
    <property type="entry name" value="RBD_domain_sf"/>
</dbReference>
<feature type="compositionally biased region" description="Basic residues" evidence="2">
    <location>
        <begin position="419"/>
        <end position="429"/>
    </location>
</feature>
<feature type="compositionally biased region" description="Basic and acidic residues" evidence="2">
    <location>
        <begin position="809"/>
        <end position="820"/>
    </location>
</feature>
<accession>A0ABQ5KXY3</accession>
<feature type="compositionally biased region" description="Polar residues" evidence="2">
    <location>
        <begin position="244"/>
        <end position="263"/>
    </location>
</feature>
<protein>
    <recommendedName>
        <fullName evidence="3">RRM domain-containing protein</fullName>
    </recommendedName>
</protein>
<gene>
    <name evidence="4" type="ORF">ADUPG1_009474</name>
</gene>
<dbReference type="SUPFAM" id="SSF54928">
    <property type="entry name" value="RNA-binding domain, RBD"/>
    <property type="match status" value="1"/>
</dbReference>
<organism evidence="4 5">
    <name type="scientific">Aduncisulcus paluster</name>
    <dbReference type="NCBI Taxonomy" id="2918883"/>
    <lineage>
        <taxon>Eukaryota</taxon>
        <taxon>Metamonada</taxon>
        <taxon>Carpediemonas-like organisms</taxon>
        <taxon>Aduncisulcus</taxon>
    </lineage>
</organism>
<keyword evidence="1" id="KW-0694">RNA-binding</keyword>
<name>A0ABQ5KXY3_9EUKA</name>
<proteinExistence type="predicted"/>
<feature type="region of interest" description="Disordered" evidence="2">
    <location>
        <begin position="655"/>
        <end position="676"/>
    </location>
</feature>
<evidence type="ECO:0000313" key="5">
    <source>
        <dbReference type="Proteomes" id="UP001057375"/>
    </source>
</evidence>
<keyword evidence="5" id="KW-1185">Reference proteome</keyword>
<feature type="region of interest" description="Disordered" evidence="2">
    <location>
        <begin position="706"/>
        <end position="733"/>
    </location>
</feature>
<evidence type="ECO:0000256" key="2">
    <source>
        <dbReference type="SAM" id="MobiDB-lite"/>
    </source>
</evidence>
<evidence type="ECO:0000259" key="3">
    <source>
        <dbReference type="PROSITE" id="PS50102"/>
    </source>
</evidence>
<evidence type="ECO:0000313" key="4">
    <source>
        <dbReference type="EMBL" id="GKT36523.1"/>
    </source>
</evidence>
<feature type="region of interest" description="Disordered" evidence="2">
    <location>
        <begin position="195"/>
        <end position="310"/>
    </location>
</feature>
<feature type="compositionally biased region" description="Low complexity" evidence="2">
    <location>
        <begin position="359"/>
        <end position="375"/>
    </location>
</feature>
<feature type="compositionally biased region" description="Low complexity" evidence="2">
    <location>
        <begin position="23"/>
        <end position="38"/>
    </location>
</feature>
<feature type="region of interest" description="Disordered" evidence="2">
    <location>
        <begin position="322"/>
        <end position="451"/>
    </location>
</feature>
<dbReference type="EMBL" id="BQXS01011246">
    <property type="protein sequence ID" value="GKT36523.1"/>
    <property type="molecule type" value="Genomic_DNA"/>
</dbReference>
<evidence type="ECO:0000256" key="1">
    <source>
        <dbReference type="PROSITE-ProRule" id="PRU00176"/>
    </source>
</evidence>
<comment type="caution">
    <text evidence="4">The sequence shown here is derived from an EMBL/GenBank/DDBJ whole genome shotgun (WGS) entry which is preliminary data.</text>
</comment>
<feature type="region of interest" description="Disordered" evidence="2">
    <location>
        <begin position="1"/>
        <end position="57"/>
    </location>
</feature>
<feature type="compositionally biased region" description="Basic and acidic residues" evidence="2">
    <location>
        <begin position="390"/>
        <end position="403"/>
    </location>
</feature>
<dbReference type="PROSITE" id="PS50102">
    <property type="entry name" value="RRM"/>
    <property type="match status" value="1"/>
</dbReference>
<reference evidence="4" key="1">
    <citation type="submission" date="2022-03" db="EMBL/GenBank/DDBJ databases">
        <title>Draft genome sequence of Aduncisulcus paluster, a free-living microaerophilic Fornicata.</title>
        <authorList>
            <person name="Yuyama I."/>
            <person name="Kume K."/>
            <person name="Tamura T."/>
            <person name="Inagaki Y."/>
            <person name="Hashimoto T."/>
        </authorList>
    </citation>
    <scope>NUCLEOTIDE SEQUENCE</scope>
    <source>
        <strain evidence="4">NY0171</strain>
    </source>
</reference>
<dbReference type="Pfam" id="PF00076">
    <property type="entry name" value="RRM_1"/>
    <property type="match status" value="1"/>
</dbReference>
<feature type="compositionally biased region" description="Low complexity" evidence="2">
    <location>
        <begin position="108"/>
        <end position="129"/>
    </location>
</feature>